<accession>A0ABN0RUB0</accession>
<keyword evidence="3" id="KW-0597">Phosphoprotein</keyword>
<dbReference type="InterPro" id="IPR001638">
    <property type="entry name" value="Solute-binding_3/MltF_N"/>
</dbReference>
<dbReference type="Gene3D" id="3.30.450.20">
    <property type="entry name" value="PAS domain"/>
    <property type="match status" value="1"/>
</dbReference>
<dbReference type="InterPro" id="IPR003594">
    <property type="entry name" value="HATPase_dom"/>
</dbReference>
<evidence type="ECO:0000313" key="10">
    <source>
        <dbReference type="Proteomes" id="UP000243438"/>
    </source>
</evidence>
<dbReference type="InterPro" id="IPR036097">
    <property type="entry name" value="HisK_dim/P_sf"/>
</dbReference>
<dbReference type="Pfam" id="PF00497">
    <property type="entry name" value="SBP_bac_3"/>
    <property type="match status" value="1"/>
</dbReference>
<evidence type="ECO:0000256" key="1">
    <source>
        <dbReference type="ARBA" id="ARBA00000085"/>
    </source>
</evidence>
<dbReference type="SUPFAM" id="SSF47384">
    <property type="entry name" value="Homodimeric domain of signal transducing histidine kinase"/>
    <property type="match status" value="1"/>
</dbReference>
<gene>
    <name evidence="9" type="ORF">XylorDRAFT_0175</name>
</gene>
<keyword evidence="6" id="KW-0902">Two-component regulatory system</keyword>
<dbReference type="SMART" id="SM00388">
    <property type="entry name" value="HisKA"/>
    <property type="match status" value="1"/>
</dbReference>
<keyword evidence="7" id="KW-0472">Membrane</keyword>
<name>A0ABN0RUB0_9BACT</name>
<evidence type="ECO:0000256" key="5">
    <source>
        <dbReference type="ARBA" id="ARBA00022777"/>
    </source>
</evidence>
<dbReference type="SUPFAM" id="SSF55874">
    <property type="entry name" value="ATPase domain of HSP90 chaperone/DNA topoisomerase II/histidine kinase"/>
    <property type="match status" value="1"/>
</dbReference>
<organism evidence="9 10">
    <name type="scientific">Xylanibacter oryzae DSM 17970</name>
    <dbReference type="NCBI Taxonomy" id="915438"/>
    <lineage>
        <taxon>Bacteria</taxon>
        <taxon>Pseudomonadati</taxon>
        <taxon>Bacteroidota</taxon>
        <taxon>Bacteroidia</taxon>
        <taxon>Bacteroidales</taxon>
        <taxon>Prevotellaceae</taxon>
        <taxon>Xylanibacter</taxon>
    </lineage>
</organism>
<dbReference type="Proteomes" id="UP000243438">
    <property type="component" value="Unassembled WGS sequence"/>
</dbReference>
<keyword evidence="7" id="KW-1133">Transmembrane helix</keyword>
<evidence type="ECO:0000256" key="2">
    <source>
        <dbReference type="ARBA" id="ARBA00012438"/>
    </source>
</evidence>
<evidence type="ECO:0000256" key="7">
    <source>
        <dbReference type="SAM" id="Phobius"/>
    </source>
</evidence>
<dbReference type="InterPro" id="IPR003661">
    <property type="entry name" value="HisK_dim/P_dom"/>
</dbReference>
<dbReference type="InterPro" id="IPR035965">
    <property type="entry name" value="PAS-like_dom_sf"/>
</dbReference>
<sequence length="659" mass="74824">MQGMKHFIALAAIFLISVCLSAKNKSLDLGIPKGRPIVIVADWNQPPFFFIDQKNGTPKGYCLDLLTTALDKLGVKYVVKVESWDKSLADLESGKADVTCSFDTSNQNKKLFFGENIKQLPFYIVCRKNNRDIHNIEDLNGKNVIVRKGSIINGILKKKNISCNIIGDTTISRNLVKLNEGQYDACFANKLTLEYYIKNLKLDNLECRPVRLIQQENRIVGNNENLVLTISDMLFKMSVDGTYTNLSKKWFYVYQGVNIPTPLYAVLICLLIIAVVSVIVVRILTNKIRKANARLLEKDRRIKLALKVGGIRITEYNRKTNKCTVLEGDYSEKTVMTVDYIINHVHPDDKERFSRLMENVQRGLVPKDPLVFRFNIAVRNQWRYIQIYLTNIRDSHGGIVRTIGTHMDITDRVLSSMALKVEKEKAQRADYLKSEFLANMSHEIRTPLNAIIGFSDVISQKIVSEKDIEECSALIHKNSDMLLNLINDILDLSRIESGELDIENTEFDLTDAVRGLYLSIKSTHTDDSKVDFRMSLPYSICIVSTDRRRVLQILTNFVTNAFKYTEEGHILIGYEKEKNGIRLYVEDTGKGLPENTKDSVFTRFEKLGSHKQGTGLGLSICKAIVEHMDGRIGVDSEKGKGSTFWAWIPTDVITPNNDN</sequence>
<comment type="caution">
    <text evidence="9">The sequence shown here is derived from an EMBL/GenBank/DDBJ whole genome shotgun (WGS) entry which is preliminary data.</text>
</comment>
<dbReference type="Gene3D" id="3.40.190.10">
    <property type="entry name" value="Periplasmic binding protein-like II"/>
    <property type="match status" value="2"/>
</dbReference>
<evidence type="ECO:0000259" key="8">
    <source>
        <dbReference type="PROSITE" id="PS50109"/>
    </source>
</evidence>
<dbReference type="PRINTS" id="PR00344">
    <property type="entry name" value="BCTRLSENSOR"/>
</dbReference>
<dbReference type="GO" id="GO:0016301">
    <property type="term" value="F:kinase activity"/>
    <property type="evidence" value="ECO:0007669"/>
    <property type="project" value="UniProtKB-KW"/>
</dbReference>
<dbReference type="PROSITE" id="PS50109">
    <property type="entry name" value="HIS_KIN"/>
    <property type="match status" value="1"/>
</dbReference>
<dbReference type="SMART" id="SM00062">
    <property type="entry name" value="PBPb"/>
    <property type="match status" value="1"/>
</dbReference>
<protein>
    <recommendedName>
        <fullName evidence="2">histidine kinase</fullName>
        <ecNumber evidence="2">2.7.13.3</ecNumber>
    </recommendedName>
</protein>
<dbReference type="PANTHER" id="PTHR43711">
    <property type="entry name" value="TWO-COMPONENT HISTIDINE KINASE"/>
    <property type="match status" value="1"/>
</dbReference>
<keyword evidence="7" id="KW-0812">Transmembrane</keyword>
<dbReference type="SUPFAM" id="SSF53850">
    <property type="entry name" value="Periplasmic binding protein-like II"/>
    <property type="match status" value="1"/>
</dbReference>
<dbReference type="EMBL" id="JFBS01000001">
    <property type="protein sequence ID" value="EXG77828.1"/>
    <property type="molecule type" value="Genomic_DNA"/>
</dbReference>
<keyword evidence="5 9" id="KW-0418">Kinase</keyword>
<comment type="catalytic activity">
    <reaction evidence="1">
        <text>ATP + protein L-histidine = ADP + protein N-phospho-L-histidine.</text>
        <dbReference type="EC" id="2.7.13.3"/>
    </reaction>
</comment>
<evidence type="ECO:0000256" key="4">
    <source>
        <dbReference type="ARBA" id="ARBA00022679"/>
    </source>
</evidence>
<reference evidence="9" key="1">
    <citation type="submission" date="2013-07" db="EMBL/GenBank/DDBJ databases">
        <authorList>
            <consortium name="DOE Joint Genome Institute"/>
            <person name="Anderson I."/>
            <person name="Huntemann M."/>
            <person name="Han J."/>
            <person name="Chen A."/>
            <person name="Kyrpides N."/>
            <person name="Mavromatis K."/>
            <person name="Markowitz V."/>
            <person name="Palaniappan K."/>
            <person name="Ivanova N."/>
            <person name="Schaumberg A."/>
            <person name="Pati A."/>
            <person name="Liolios K."/>
            <person name="Nordberg H.P."/>
            <person name="Cantor M.N."/>
            <person name="Hua S.X."/>
            <person name="Woyke T."/>
        </authorList>
    </citation>
    <scope>NUCLEOTIDE SEQUENCE [LARGE SCALE GENOMIC DNA]</scope>
    <source>
        <strain evidence="9">DSM 17970</strain>
    </source>
</reference>
<keyword evidence="4" id="KW-0808">Transferase</keyword>
<dbReference type="PANTHER" id="PTHR43711:SF31">
    <property type="entry name" value="HISTIDINE KINASE"/>
    <property type="match status" value="1"/>
</dbReference>
<feature type="domain" description="Histidine kinase" evidence="8">
    <location>
        <begin position="439"/>
        <end position="652"/>
    </location>
</feature>
<dbReference type="InterPro" id="IPR050736">
    <property type="entry name" value="Sensor_HK_Regulatory"/>
</dbReference>
<evidence type="ECO:0000256" key="3">
    <source>
        <dbReference type="ARBA" id="ARBA00022553"/>
    </source>
</evidence>
<dbReference type="EC" id="2.7.13.3" evidence="2"/>
<dbReference type="Gene3D" id="1.10.287.130">
    <property type="match status" value="1"/>
</dbReference>
<dbReference type="Pfam" id="PF00512">
    <property type="entry name" value="HisKA"/>
    <property type="match status" value="1"/>
</dbReference>
<dbReference type="CDD" id="cd00082">
    <property type="entry name" value="HisKA"/>
    <property type="match status" value="1"/>
</dbReference>
<dbReference type="InterPro" id="IPR005467">
    <property type="entry name" value="His_kinase_dom"/>
</dbReference>
<dbReference type="InterPro" id="IPR004358">
    <property type="entry name" value="Sig_transdc_His_kin-like_C"/>
</dbReference>
<proteinExistence type="predicted"/>
<dbReference type="InterPro" id="IPR036890">
    <property type="entry name" value="HATPase_C_sf"/>
</dbReference>
<dbReference type="Pfam" id="PF02518">
    <property type="entry name" value="HATPase_c"/>
    <property type="match status" value="1"/>
</dbReference>
<evidence type="ECO:0000256" key="6">
    <source>
        <dbReference type="ARBA" id="ARBA00023012"/>
    </source>
</evidence>
<dbReference type="SUPFAM" id="SSF55785">
    <property type="entry name" value="PYP-like sensor domain (PAS domain)"/>
    <property type="match status" value="1"/>
</dbReference>
<keyword evidence="10" id="KW-1185">Reference proteome</keyword>
<dbReference type="Gene3D" id="3.30.565.10">
    <property type="entry name" value="Histidine kinase-like ATPase, C-terminal domain"/>
    <property type="match status" value="1"/>
</dbReference>
<feature type="transmembrane region" description="Helical" evidence="7">
    <location>
        <begin position="263"/>
        <end position="284"/>
    </location>
</feature>
<dbReference type="SMART" id="SM00387">
    <property type="entry name" value="HATPase_c"/>
    <property type="match status" value="1"/>
</dbReference>
<evidence type="ECO:0000313" key="9">
    <source>
        <dbReference type="EMBL" id="EXG77828.1"/>
    </source>
</evidence>